<evidence type="ECO:0000256" key="1">
    <source>
        <dbReference type="SAM" id="MobiDB-lite"/>
    </source>
</evidence>
<accession>A0A0D9Y8U1</accession>
<dbReference type="STRING" id="40148.A0A0D9Y8U1"/>
<name>A0A0D9Y8U1_9ORYZ</name>
<reference evidence="2" key="3">
    <citation type="submission" date="2018-05" db="EMBL/GenBank/DDBJ databases">
        <title>OgluRS3 (Oryza glumaepatula Reference Sequence Version 3).</title>
        <authorList>
            <person name="Zhang J."/>
            <person name="Kudrna D."/>
            <person name="Lee S."/>
            <person name="Talag J."/>
            <person name="Welchert J."/>
            <person name="Wing R.A."/>
        </authorList>
    </citation>
    <scope>NUCLEOTIDE SEQUENCE [LARGE SCALE GENOMIC DNA]</scope>
</reference>
<evidence type="ECO:0000313" key="2">
    <source>
        <dbReference type="EnsemblPlants" id="OGLUM01G18610.1"/>
    </source>
</evidence>
<feature type="region of interest" description="Disordered" evidence="1">
    <location>
        <begin position="1"/>
        <end position="24"/>
    </location>
</feature>
<dbReference type="Proteomes" id="UP000026961">
    <property type="component" value="Chromosome 1"/>
</dbReference>
<sequence length="270" mass="30208">MRRRLGVGEEEVRRPATSDRQGRRAVARRLLGQAAVGARRGGRRRRRHVCCFLCCRHGRRVVGDRAHSCMLAPRRREQKGQLGQGRLVEGRRYRCRLLECGTRHRAGGARRHCGGLARRHAAYAGVRRGVQGAALGRRRRRRRGLLRRSGVHGPTPRRLLEPDPEAGGKRCGSRQRVPVDRGGEELLEQHTSTASATAAYWLPLPIRRPLRARRPAATAAPRLRSALHFATRSPATARLSWPPWARTPPPLCSAGRHALTRPPPARVACR</sequence>
<dbReference type="EnsemblPlants" id="OGLUM01G18610.1">
    <property type="protein sequence ID" value="OGLUM01G18610.1"/>
    <property type="gene ID" value="OGLUM01G18610"/>
</dbReference>
<organism evidence="2">
    <name type="scientific">Oryza glumipatula</name>
    <dbReference type="NCBI Taxonomy" id="40148"/>
    <lineage>
        <taxon>Eukaryota</taxon>
        <taxon>Viridiplantae</taxon>
        <taxon>Streptophyta</taxon>
        <taxon>Embryophyta</taxon>
        <taxon>Tracheophyta</taxon>
        <taxon>Spermatophyta</taxon>
        <taxon>Magnoliopsida</taxon>
        <taxon>Liliopsida</taxon>
        <taxon>Poales</taxon>
        <taxon>Poaceae</taxon>
        <taxon>BOP clade</taxon>
        <taxon>Oryzoideae</taxon>
        <taxon>Oryzeae</taxon>
        <taxon>Oryzinae</taxon>
        <taxon>Oryza</taxon>
    </lineage>
</organism>
<keyword evidence="3" id="KW-1185">Reference proteome</keyword>
<dbReference type="Gramene" id="OGLUM01G18610.1">
    <property type="protein sequence ID" value="OGLUM01G18610.1"/>
    <property type="gene ID" value="OGLUM01G18610"/>
</dbReference>
<protein>
    <submittedName>
        <fullName evidence="2">Uncharacterized protein</fullName>
    </submittedName>
</protein>
<reference evidence="2" key="1">
    <citation type="submission" date="2013-08" db="EMBL/GenBank/DDBJ databases">
        <title>Oryza genome evolution.</title>
        <authorList>
            <person name="Wing R.A."/>
            <person name="Panaud O."/>
            <person name="Oliveira A.C."/>
        </authorList>
    </citation>
    <scope>NUCLEOTIDE SEQUENCE</scope>
</reference>
<feature type="region of interest" description="Disordered" evidence="1">
    <location>
        <begin position="133"/>
        <end position="178"/>
    </location>
</feature>
<dbReference type="HOGENOM" id="CLU_1031974_0_0_1"/>
<evidence type="ECO:0000313" key="3">
    <source>
        <dbReference type="Proteomes" id="UP000026961"/>
    </source>
</evidence>
<proteinExistence type="predicted"/>
<feature type="compositionally biased region" description="Basic and acidic residues" evidence="1">
    <location>
        <begin position="1"/>
        <end position="22"/>
    </location>
</feature>
<dbReference type="AlphaFoldDB" id="A0A0D9Y8U1"/>
<reference evidence="2" key="2">
    <citation type="submission" date="2015-04" db="UniProtKB">
        <authorList>
            <consortium name="EnsemblPlants"/>
        </authorList>
    </citation>
    <scope>IDENTIFICATION</scope>
</reference>
<feature type="compositionally biased region" description="Basic residues" evidence="1">
    <location>
        <begin position="136"/>
        <end position="150"/>
    </location>
</feature>